<evidence type="ECO:0000313" key="16">
    <source>
        <dbReference type="Proteomes" id="UP000198924"/>
    </source>
</evidence>
<dbReference type="PRINTS" id="PR00409">
    <property type="entry name" value="PHDIOXRDTASE"/>
</dbReference>
<feature type="transmembrane region" description="Helical" evidence="13">
    <location>
        <begin position="38"/>
        <end position="59"/>
    </location>
</feature>
<reference evidence="16" key="1">
    <citation type="submission" date="2016-10" db="EMBL/GenBank/DDBJ databases">
        <authorList>
            <person name="Varghese N."/>
            <person name="Submissions S."/>
        </authorList>
    </citation>
    <scope>NUCLEOTIDE SEQUENCE [LARGE SCALE GENOMIC DNA]</scope>
    <source>
        <strain evidence="16">DSM 11578</strain>
    </source>
</reference>
<dbReference type="GO" id="GO:0016020">
    <property type="term" value="C:membrane"/>
    <property type="evidence" value="ECO:0007669"/>
    <property type="project" value="UniProtKB-SubCell"/>
</dbReference>
<dbReference type="SUPFAM" id="SSF63380">
    <property type="entry name" value="Riboflavin synthase domain-like"/>
    <property type="match status" value="1"/>
</dbReference>
<evidence type="ECO:0000259" key="14">
    <source>
        <dbReference type="PROSITE" id="PS51384"/>
    </source>
</evidence>
<keyword evidence="9" id="KW-0560">Oxidoreductase</keyword>
<name>A0A1I3W4Q6_9GAMM</name>
<evidence type="ECO:0000256" key="1">
    <source>
        <dbReference type="ARBA" id="ARBA00001974"/>
    </source>
</evidence>
<evidence type="ECO:0000256" key="4">
    <source>
        <dbReference type="ARBA" id="ARBA00022692"/>
    </source>
</evidence>
<dbReference type="InterPro" id="IPR017927">
    <property type="entry name" value="FAD-bd_FR_type"/>
</dbReference>
<comment type="cofactor">
    <cofactor evidence="1">
        <name>FAD</name>
        <dbReference type="ChEBI" id="CHEBI:57692"/>
    </cofactor>
</comment>
<dbReference type="SUPFAM" id="SSF52343">
    <property type="entry name" value="Ferredoxin reductase-like, C-terminal NADP-linked domain"/>
    <property type="match status" value="1"/>
</dbReference>
<evidence type="ECO:0000256" key="9">
    <source>
        <dbReference type="ARBA" id="ARBA00023002"/>
    </source>
</evidence>
<comment type="subcellular location">
    <subcellularLocation>
        <location evidence="2">Membrane</location>
        <topology evidence="2">Multi-pass membrane protein</topology>
    </subcellularLocation>
</comment>
<dbReference type="PROSITE" id="PS51384">
    <property type="entry name" value="FAD_FR"/>
    <property type="match status" value="1"/>
</dbReference>
<dbReference type="PANTHER" id="PTHR47354">
    <property type="entry name" value="NADH OXIDOREDUCTASE HCR"/>
    <property type="match status" value="1"/>
</dbReference>
<gene>
    <name evidence="15" type="ORF">SAMN04488079_10438</name>
</gene>
<protein>
    <submittedName>
        <fullName evidence="15">Predicted ferric reductase</fullName>
    </submittedName>
</protein>
<keyword evidence="8 13" id="KW-1133">Transmembrane helix</keyword>
<accession>A0A1I3W4Q6</accession>
<dbReference type="GO" id="GO:0051537">
    <property type="term" value="F:2 iron, 2 sulfur cluster binding"/>
    <property type="evidence" value="ECO:0007669"/>
    <property type="project" value="UniProtKB-KW"/>
</dbReference>
<dbReference type="CDD" id="cd06198">
    <property type="entry name" value="FNR_like_3"/>
    <property type="match status" value="1"/>
</dbReference>
<dbReference type="GO" id="GO:0016491">
    <property type="term" value="F:oxidoreductase activity"/>
    <property type="evidence" value="ECO:0007669"/>
    <property type="project" value="UniProtKB-KW"/>
</dbReference>
<dbReference type="Pfam" id="PF01794">
    <property type="entry name" value="Ferric_reduct"/>
    <property type="match status" value="1"/>
</dbReference>
<evidence type="ECO:0000256" key="3">
    <source>
        <dbReference type="ARBA" id="ARBA00022630"/>
    </source>
</evidence>
<organism evidence="15 16">
    <name type="scientific">Methylophaga sulfidovorans</name>
    <dbReference type="NCBI Taxonomy" id="45496"/>
    <lineage>
        <taxon>Bacteria</taxon>
        <taxon>Pseudomonadati</taxon>
        <taxon>Pseudomonadota</taxon>
        <taxon>Gammaproteobacteria</taxon>
        <taxon>Thiotrichales</taxon>
        <taxon>Piscirickettsiaceae</taxon>
        <taxon>Methylophaga</taxon>
    </lineage>
</organism>
<dbReference type="OrthoDB" id="9806195at2"/>
<dbReference type="Gene3D" id="2.40.30.10">
    <property type="entry name" value="Translation factors"/>
    <property type="match status" value="1"/>
</dbReference>
<dbReference type="PANTHER" id="PTHR47354:SF8">
    <property type="entry name" value="1,2-PHENYLACETYL-COA EPOXIDASE, SUBUNIT E"/>
    <property type="match status" value="1"/>
</dbReference>
<dbReference type="AlphaFoldDB" id="A0A1I3W4Q6"/>
<feature type="domain" description="FAD-binding FR-type" evidence="14">
    <location>
        <begin position="221"/>
        <end position="321"/>
    </location>
</feature>
<dbReference type="GO" id="GO:0050660">
    <property type="term" value="F:flavin adenine dinucleotide binding"/>
    <property type="evidence" value="ECO:0007669"/>
    <property type="project" value="TreeGrafter"/>
</dbReference>
<keyword evidence="12 13" id="KW-0472">Membrane</keyword>
<dbReference type="EMBL" id="FOSH01000004">
    <property type="protein sequence ID" value="SFK02624.1"/>
    <property type="molecule type" value="Genomic_DNA"/>
</dbReference>
<dbReference type="InterPro" id="IPR017938">
    <property type="entry name" value="Riboflavin_synthase-like_b-brl"/>
</dbReference>
<sequence length="445" mass="50800">MKKIKYALLMVLFLPTVFWLMADSLWPDPFTYFSFRAVFVQYSGVIAITVMSVAMLLALRPKWVEPYFNGLDKMYRLHKWLGISALVFAVSHWWFAKGTKWMVGWGWLIKPERGPRGAQPELGFWEGLFRSQRGLAESIGEWAFYAAALLIVLALIKRFPYRWFAKTHTLLAVSYLLFVFHAVILLKFEYWAQPIGWLMAALLLGGSIAAILVLMGRVGAKRQVNGHITELEYHSDMRVMEVTVKMDEGWPGHNAGQFAFAMSDKKEGAHPYTIASAWNPETRLIRFVIKELGDHTARLKQRLSVGMPITMEGPYGEFNFTDDKPRQIWIGAGIGITPFIARMKRLADEPDGKTIDFFHPTAQINDVVREKLSADVKASKVTLHLMVDDEDGHLDAEQIRAAVPDWQEASIWFCGPPAFGEALRQDFIQHGLHPGQFHQELFKLR</sequence>
<keyword evidence="6" id="KW-0479">Metal-binding</keyword>
<dbReference type="InterPro" id="IPR050415">
    <property type="entry name" value="MRET"/>
</dbReference>
<keyword evidence="16" id="KW-1185">Reference proteome</keyword>
<evidence type="ECO:0000256" key="8">
    <source>
        <dbReference type="ARBA" id="ARBA00022989"/>
    </source>
</evidence>
<evidence type="ECO:0000313" key="15">
    <source>
        <dbReference type="EMBL" id="SFK02624.1"/>
    </source>
</evidence>
<proteinExistence type="predicted"/>
<keyword evidence="4 13" id="KW-0812">Transmembrane</keyword>
<keyword evidence="3" id="KW-0285">Flavoprotein</keyword>
<evidence type="ECO:0000256" key="7">
    <source>
        <dbReference type="ARBA" id="ARBA00022827"/>
    </source>
</evidence>
<evidence type="ECO:0000256" key="11">
    <source>
        <dbReference type="ARBA" id="ARBA00023014"/>
    </source>
</evidence>
<evidence type="ECO:0000256" key="2">
    <source>
        <dbReference type="ARBA" id="ARBA00004141"/>
    </source>
</evidence>
<feature type="transmembrane region" description="Helical" evidence="13">
    <location>
        <begin position="194"/>
        <end position="215"/>
    </location>
</feature>
<evidence type="ECO:0000256" key="12">
    <source>
        <dbReference type="ARBA" id="ARBA00023136"/>
    </source>
</evidence>
<keyword evidence="11" id="KW-0411">Iron-sulfur</keyword>
<dbReference type="RefSeq" id="WP_091711892.1">
    <property type="nucleotide sequence ID" value="NZ_FOSH01000004.1"/>
</dbReference>
<evidence type="ECO:0000256" key="13">
    <source>
        <dbReference type="SAM" id="Phobius"/>
    </source>
</evidence>
<dbReference type="InterPro" id="IPR039261">
    <property type="entry name" value="FNR_nucleotide-bd"/>
</dbReference>
<dbReference type="Gene3D" id="3.40.50.80">
    <property type="entry name" value="Nucleotide-binding domain of ferredoxin-NADP reductase (FNR) module"/>
    <property type="match status" value="1"/>
</dbReference>
<dbReference type="Pfam" id="PF08022">
    <property type="entry name" value="FAD_binding_8"/>
    <property type="match status" value="1"/>
</dbReference>
<keyword evidence="10" id="KW-0408">Iron</keyword>
<dbReference type="STRING" id="45496.SAMN04488079_10438"/>
<feature type="transmembrane region" description="Helical" evidence="13">
    <location>
        <begin position="139"/>
        <end position="156"/>
    </location>
</feature>
<feature type="transmembrane region" description="Helical" evidence="13">
    <location>
        <begin position="80"/>
        <end position="96"/>
    </location>
</feature>
<dbReference type="Proteomes" id="UP000198924">
    <property type="component" value="Unassembled WGS sequence"/>
</dbReference>
<dbReference type="InterPro" id="IPR013130">
    <property type="entry name" value="Fe3_Rdtase_TM_dom"/>
</dbReference>
<evidence type="ECO:0000256" key="6">
    <source>
        <dbReference type="ARBA" id="ARBA00022723"/>
    </source>
</evidence>
<feature type="transmembrane region" description="Helical" evidence="13">
    <location>
        <begin position="168"/>
        <end position="188"/>
    </location>
</feature>
<keyword evidence="5" id="KW-0001">2Fe-2S</keyword>
<evidence type="ECO:0000256" key="10">
    <source>
        <dbReference type="ARBA" id="ARBA00023004"/>
    </source>
</evidence>
<keyword evidence="7" id="KW-0274">FAD</keyword>
<dbReference type="InterPro" id="IPR013112">
    <property type="entry name" value="FAD-bd_8"/>
</dbReference>
<dbReference type="GO" id="GO:0046872">
    <property type="term" value="F:metal ion binding"/>
    <property type="evidence" value="ECO:0007669"/>
    <property type="project" value="UniProtKB-KW"/>
</dbReference>
<evidence type="ECO:0000256" key="5">
    <source>
        <dbReference type="ARBA" id="ARBA00022714"/>
    </source>
</evidence>